<keyword evidence="3" id="KW-1185">Reference proteome</keyword>
<name>A0A4R5KQH5_9BACL</name>
<dbReference type="EMBL" id="SMRT01000006">
    <property type="protein sequence ID" value="TDF97265.1"/>
    <property type="molecule type" value="Genomic_DNA"/>
</dbReference>
<dbReference type="PANTHER" id="PTHR43649">
    <property type="entry name" value="ARABINOSE-BINDING PROTEIN-RELATED"/>
    <property type="match status" value="1"/>
</dbReference>
<proteinExistence type="predicted"/>
<evidence type="ECO:0000313" key="3">
    <source>
        <dbReference type="Proteomes" id="UP000295636"/>
    </source>
</evidence>
<dbReference type="OrthoDB" id="9798191at2"/>
<dbReference type="PANTHER" id="PTHR43649:SF12">
    <property type="entry name" value="DIACETYLCHITOBIOSE BINDING PROTEIN DASA"/>
    <property type="match status" value="1"/>
</dbReference>
<dbReference type="AlphaFoldDB" id="A0A4R5KQH5"/>
<evidence type="ECO:0000313" key="2">
    <source>
        <dbReference type="EMBL" id="TDF97265.1"/>
    </source>
</evidence>
<dbReference type="Proteomes" id="UP000295636">
    <property type="component" value="Unassembled WGS sequence"/>
</dbReference>
<dbReference type="InterPro" id="IPR006059">
    <property type="entry name" value="SBP"/>
</dbReference>
<accession>A0A4R5KQH5</accession>
<dbReference type="Pfam" id="PF01547">
    <property type="entry name" value="SBP_bac_1"/>
    <property type="match status" value="1"/>
</dbReference>
<reference evidence="2 3" key="1">
    <citation type="submission" date="2019-03" db="EMBL/GenBank/DDBJ databases">
        <title>This is whole genome sequence of Paenibacillus sp MS74 strain.</title>
        <authorList>
            <person name="Trinh H.N."/>
        </authorList>
    </citation>
    <scope>NUCLEOTIDE SEQUENCE [LARGE SCALE GENOMIC DNA]</scope>
    <source>
        <strain evidence="2 3">MS74</strain>
    </source>
</reference>
<protein>
    <submittedName>
        <fullName evidence="2">Sugar ABC transporter substrate-binding protein</fullName>
    </submittedName>
</protein>
<feature type="region of interest" description="Disordered" evidence="1">
    <location>
        <begin position="1"/>
        <end position="20"/>
    </location>
</feature>
<dbReference type="CDD" id="cd13585">
    <property type="entry name" value="PBP2_TMBP_like"/>
    <property type="match status" value="1"/>
</dbReference>
<sequence>MLTACGGGKAPAEGQAATGDSKKPFAGVTLRIVGANHPWTEGIKTKIPEFEKETGIKVNLEQYFEDQLTQKITVEFTSGSSSIDAFMIRPLQEAKMFVQNGWISELTKTNDTNWDYNDFTKASTSSLIQNNKLYGIPTVTEREILYYRKDILEKNNISVPKTLDELKQAAEKLNNPKNDFYGFVSRGQRSPAVTQFSSFLYGMGGDFMADGKATIDTPEAIKAFKYYGDMLKNYGPQGVLNMSWPQASGIFSQGKVAFYSDADSIYPNLIDPKKSTVADKVGFALFPSGDKGQSPYNVTSWGLAINAKSKQQEAAWEFIKWATNKQNVTALQATGIPGPRQSVWNTEEGKKNFPAELVDVISKSNEIGKGYDRPLLINVGPARDIIGDVIVTAISGGDVDKAAKEANRAFQELINKEKK</sequence>
<dbReference type="Gene3D" id="3.40.190.10">
    <property type="entry name" value="Periplasmic binding protein-like II"/>
    <property type="match status" value="2"/>
</dbReference>
<comment type="caution">
    <text evidence="2">The sequence shown here is derived from an EMBL/GenBank/DDBJ whole genome shotgun (WGS) entry which is preliminary data.</text>
</comment>
<dbReference type="InterPro" id="IPR050490">
    <property type="entry name" value="Bact_solute-bd_prot1"/>
</dbReference>
<organism evidence="2 3">
    <name type="scientific">Paenibacillus piri</name>
    <dbReference type="NCBI Taxonomy" id="2547395"/>
    <lineage>
        <taxon>Bacteria</taxon>
        <taxon>Bacillati</taxon>
        <taxon>Bacillota</taxon>
        <taxon>Bacilli</taxon>
        <taxon>Bacillales</taxon>
        <taxon>Paenibacillaceae</taxon>
        <taxon>Paenibacillus</taxon>
    </lineage>
</organism>
<evidence type="ECO:0000256" key="1">
    <source>
        <dbReference type="SAM" id="MobiDB-lite"/>
    </source>
</evidence>
<gene>
    <name evidence="2" type="ORF">E1757_14615</name>
</gene>
<dbReference type="SUPFAM" id="SSF53850">
    <property type="entry name" value="Periplasmic binding protein-like II"/>
    <property type="match status" value="1"/>
</dbReference>